<evidence type="ECO:0000313" key="9">
    <source>
        <dbReference type="EMBL" id="KAK7677150.1"/>
    </source>
</evidence>
<dbReference type="GO" id="GO:0003899">
    <property type="term" value="F:DNA-directed RNA polymerase activity"/>
    <property type="evidence" value="ECO:0007669"/>
    <property type="project" value="UniProtKB-EC"/>
</dbReference>
<dbReference type="InterPro" id="IPR046950">
    <property type="entry name" value="DNA-dir_Rpol_C_phage-type"/>
</dbReference>
<evidence type="ECO:0000256" key="6">
    <source>
        <dbReference type="ARBA" id="ARBA00023163"/>
    </source>
</evidence>
<dbReference type="SUPFAM" id="SSF56672">
    <property type="entry name" value="DNA/RNA polymerases"/>
    <property type="match status" value="1"/>
</dbReference>
<reference evidence="9 10" key="1">
    <citation type="submission" date="2022-09" db="EMBL/GenBank/DDBJ databases">
        <authorList>
            <person name="Palmer J.M."/>
        </authorList>
    </citation>
    <scope>NUCLEOTIDE SEQUENCE [LARGE SCALE GENOMIC DNA]</scope>
    <source>
        <strain evidence="9 10">DSM 7382</strain>
    </source>
</reference>
<accession>A0AAW0FDQ7</accession>
<evidence type="ECO:0000256" key="4">
    <source>
        <dbReference type="ARBA" id="ARBA00022679"/>
    </source>
</evidence>
<dbReference type="InterPro" id="IPR043502">
    <property type="entry name" value="DNA/RNA_pol_sf"/>
</dbReference>
<evidence type="ECO:0000259" key="8">
    <source>
        <dbReference type="Pfam" id="PF00940"/>
    </source>
</evidence>
<name>A0AAW0FDQ7_9APHY</name>
<dbReference type="Pfam" id="PF00940">
    <property type="entry name" value="RNA_pol"/>
    <property type="match status" value="1"/>
</dbReference>
<keyword evidence="6" id="KW-0804">Transcription</keyword>
<keyword evidence="3" id="KW-0240">DNA-directed RNA polymerase</keyword>
<comment type="similarity">
    <text evidence="1">Belongs to the phage and mitochondrial RNA polymerase family.</text>
</comment>
<feature type="domain" description="DNA-directed RNA polymerase C-terminal" evidence="8">
    <location>
        <begin position="1"/>
        <end position="274"/>
    </location>
</feature>
<dbReference type="PANTHER" id="PTHR10102">
    <property type="entry name" value="DNA-DIRECTED RNA POLYMERASE, MITOCHONDRIAL"/>
    <property type="match status" value="1"/>
</dbReference>
<proteinExistence type="inferred from homology"/>
<dbReference type="PROSITE" id="PS00489">
    <property type="entry name" value="RNA_POL_PHAGE_2"/>
    <property type="match status" value="1"/>
</dbReference>
<dbReference type="EC" id="2.7.7.6" evidence="2"/>
<protein>
    <recommendedName>
        <fullName evidence="2">DNA-directed RNA polymerase</fullName>
        <ecNumber evidence="2">2.7.7.6</ecNumber>
    </recommendedName>
</protein>
<dbReference type="GO" id="GO:0001018">
    <property type="term" value="F:mitochondrial promoter sequence-specific DNA binding"/>
    <property type="evidence" value="ECO:0007669"/>
    <property type="project" value="TreeGrafter"/>
</dbReference>
<keyword evidence="4" id="KW-0808">Transferase</keyword>
<evidence type="ECO:0000256" key="2">
    <source>
        <dbReference type="ARBA" id="ARBA00012418"/>
    </source>
</evidence>
<evidence type="ECO:0000256" key="7">
    <source>
        <dbReference type="ARBA" id="ARBA00048552"/>
    </source>
</evidence>
<evidence type="ECO:0000256" key="3">
    <source>
        <dbReference type="ARBA" id="ARBA00022478"/>
    </source>
</evidence>
<dbReference type="EMBL" id="JASBNA010000094">
    <property type="protein sequence ID" value="KAK7677150.1"/>
    <property type="molecule type" value="Genomic_DNA"/>
</dbReference>
<dbReference type="PANTHER" id="PTHR10102:SF0">
    <property type="entry name" value="DNA-DIRECTED RNA POLYMERASE, MITOCHONDRIAL"/>
    <property type="match status" value="1"/>
</dbReference>
<sequence length="298" mass="33437">MVEEQIAKDVEKGDHYATLLSGKIARKVVKQTVMTTVYGVTFIGAREQIERQLKDRKDVPIEECWNAASYLAKVTLACIGDLFSSAKEIQTWLNTCAKLVAKSIPPERLAVITAPPVKPKDRRMKAASQTLFSRIRKEQMTSVIWTTPLGLPIVQPYRQEKRKQIMTSLQSVYLSDPNSPAAVNSMKQATAFPPNFVHSLDATHMMLTALECRTRNITFASVHDSYWTHAAAVDEMSVIIRETFIGLHSSNVLQRLSDEFRERYKGYKVSLASVSGVISKLPKNAKIHKVEEGKDVKS</sequence>
<dbReference type="AlphaFoldDB" id="A0AAW0FDQ7"/>
<organism evidence="9 10">
    <name type="scientific">Cerrena zonata</name>
    <dbReference type="NCBI Taxonomy" id="2478898"/>
    <lineage>
        <taxon>Eukaryota</taxon>
        <taxon>Fungi</taxon>
        <taxon>Dikarya</taxon>
        <taxon>Basidiomycota</taxon>
        <taxon>Agaricomycotina</taxon>
        <taxon>Agaricomycetes</taxon>
        <taxon>Polyporales</taxon>
        <taxon>Cerrenaceae</taxon>
        <taxon>Cerrena</taxon>
    </lineage>
</organism>
<gene>
    <name evidence="9" type="ORF">QCA50_019859</name>
</gene>
<evidence type="ECO:0000256" key="1">
    <source>
        <dbReference type="ARBA" id="ARBA00009493"/>
    </source>
</evidence>
<keyword evidence="5" id="KW-0548">Nucleotidyltransferase</keyword>
<comment type="catalytic activity">
    <reaction evidence="7">
        <text>RNA(n) + a ribonucleoside 5'-triphosphate = RNA(n+1) + diphosphate</text>
        <dbReference type="Rhea" id="RHEA:21248"/>
        <dbReference type="Rhea" id="RHEA-COMP:14527"/>
        <dbReference type="Rhea" id="RHEA-COMP:17342"/>
        <dbReference type="ChEBI" id="CHEBI:33019"/>
        <dbReference type="ChEBI" id="CHEBI:61557"/>
        <dbReference type="ChEBI" id="CHEBI:140395"/>
        <dbReference type="EC" id="2.7.7.6"/>
    </reaction>
</comment>
<dbReference type="FunFam" id="1.10.150.20:FF:000041">
    <property type="entry name" value="DNA-directed RNA polymerase"/>
    <property type="match status" value="1"/>
</dbReference>
<evidence type="ECO:0000313" key="10">
    <source>
        <dbReference type="Proteomes" id="UP001385951"/>
    </source>
</evidence>
<dbReference type="GO" id="GO:0006390">
    <property type="term" value="P:mitochondrial transcription"/>
    <property type="evidence" value="ECO:0007669"/>
    <property type="project" value="TreeGrafter"/>
</dbReference>
<dbReference type="InterPro" id="IPR002092">
    <property type="entry name" value="DNA-dir_Rpol_phage-type"/>
</dbReference>
<evidence type="ECO:0000256" key="5">
    <source>
        <dbReference type="ARBA" id="ARBA00022695"/>
    </source>
</evidence>
<comment type="caution">
    <text evidence="9">The sequence shown here is derived from an EMBL/GenBank/DDBJ whole genome shotgun (WGS) entry which is preliminary data.</text>
</comment>
<dbReference type="Gene3D" id="1.10.150.20">
    <property type="entry name" value="5' to 3' exonuclease, C-terminal subdomain"/>
    <property type="match status" value="1"/>
</dbReference>
<dbReference type="GO" id="GO:0034245">
    <property type="term" value="C:mitochondrial DNA-directed RNA polymerase complex"/>
    <property type="evidence" value="ECO:0007669"/>
    <property type="project" value="TreeGrafter"/>
</dbReference>
<dbReference type="Proteomes" id="UP001385951">
    <property type="component" value="Unassembled WGS sequence"/>
</dbReference>
<keyword evidence="10" id="KW-1185">Reference proteome</keyword>